<evidence type="ECO:0000313" key="1">
    <source>
        <dbReference type="EMBL" id="KAK2593329.1"/>
    </source>
</evidence>
<gene>
    <name evidence="1" type="ORF">QQS21_008972</name>
</gene>
<proteinExistence type="predicted"/>
<organism evidence="1 2">
    <name type="scientific">Conoideocrella luteorostrata</name>
    <dbReference type="NCBI Taxonomy" id="1105319"/>
    <lineage>
        <taxon>Eukaryota</taxon>
        <taxon>Fungi</taxon>
        <taxon>Dikarya</taxon>
        <taxon>Ascomycota</taxon>
        <taxon>Pezizomycotina</taxon>
        <taxon>Sordariomycetes</taxon>
        <taxon>Hypocreomycetidae</taxon>
        <taxon>Hypocreales</taxon>
        <taxon>Clavicipitaceae</taxon>
        <taxon>Conoideocrella</taxon>
    </lineage>
</organism>
<evidence type="ECO:0008006" key="3">
    <source>
        <dbReference type="Google" id="ProtNLM"/>
    </source>
</evidence>
<accession>A0AAJ0CKI5</accession>
<dbReference type="InterPro" id="IPR016169">
    <property type="entry name" value="FAD-bd_PCMH_sub2"/>
</dbReference>
<dbReference type="AlphaFoldDB" id="A0AAJ0CKI5"/>
<dbReference type="EMBL" id="JASWJB010000217">
    <property type="protein sequence ID" value="KAK2593329.1"/>
    <property type="molecule type" value="Genomic_DNA"/>
</dbReference>
<comment type="caution">
    <text evidence="1">The sequence shown here is derived from an EMBL/GenBank/DDBJ whole genome shotgun (WGS) entry which is preliminary data.</text>
</comment>
<evidence type="ECO:0000313" key="2">
    <source>
        <dbReference type="Proteomes" id="UP001251528"/>
    </source>
</evidence>
<dbReference type="Gene3D" id="3.30.465.10">
    <property type="match status" value="1"/>
</dbReference>
<name>A0AAJ0CKI5_9HYPO</name>
<protein>
    <recommendedName>
        <fullName evidence="3">Berberine/berberine-like domain-containing protein</fullName>
    </recommendedName>
</protein>
<keyword evidence="2" id="KW-1185">Reference proteome</keyword>
<dbReference type="Proteomes" id="UP001251528">
    <property type="component" value="Unassembled WGS sequence"/>
</dbReference>
<dbReference type="Gene3D" id="3.40.462.20">
    <property type="match status" value="1"/>
</dbReference>
<sequence length="208" mass="23134">MFFILQEGVRTVDAAYVRPFMDLGAIRADSGAGSYIDLPKWTGNAIDSPPCQKAGLANIRFPIDLDIYNVQAQQDVYDLFAKTTKETPALNGSMLLFEGYSTQGVKAVDSKSTAFPFRSDNLLVSPVIIYKEDGAALGEKAAVLGESLRQILHRGNGRAYMHTYVNYAYGGETVENWYGAENWRQTKLKALKKKYDPHGRFNFYAPIA</sequence>
<reference evidence="1" key="1">
    <citation type="submission" date="2023-06" db="EMBL/GenBank/DDBJ databases">
        <title>Conoideocrella luteorostrata (Hypocreales: Clavicipitaceae), a potential biocontrol fungus for elongate hemlock scale in United States Christmas tree production areas.</title>
        <authorList>
            <person name="Barrett H."/>
            <person name="Lovett B."/>
            <person name="Macias A.M."/>
            <person name="Stajich J.E."/>
            <person name="Kasson M.T."/>
        </authorList>
    </citation>
    <scope>NUCLEOTIDE SEQUENCE</scope>
    <source>
        <strain evidence="1">ARSEF 14590</strain>
    </source>
</reference>